<feature type="region of interest" description="Disordered" evidence="1">
    <location>
        <begin position="61"/>
        <end position="84"/>
    </location>
</feature>
<evidence type="ECO:0000313" key="3">
    <source>
        <dbReference type="Proteomes" id="UP000195378"/>
    </source>
</evidence>
<evidence type="ECO:0008006" key="4">
    <source>
        <dbReference type="Google" id="ProtNLM"/>
    </source>
</evidence>
<reference evidence="2 3" key="1">
    <citation type="submission" date="2017-04" db="EMBL/GenBank/DDBJ databases">
        <title>Complete genome sequence of Lactobacillus salivarius ZLS006, a probiotic strain isolated from healthy piglet.</title>
        <authorList>
            <person name="Zhang D."/>
        </authorList>
    </citation>
    <scope>NUCLEOTIDE SEQUENCE [LARGE SCALE GENOMIC DNA]</scope>
    <source>
        <strain evidence="2 3">ZLS006</strain>
    </source>
</reference>
<dbReference type="InterPro" id="IPR025580">
    <property type="entry name" value="Gp46"/>
</dbReference>
<sequence>MSEEVENQTETVENTEEPKKEEKKFSRDDIAKMVNAQVDKIKNDLESKYAKQLEQAKVEALEEGERRAKMTADEKAEEDRKRRELEFERREKELELRERKAETRDLLTNAGLPLSFVNQLMGKDSEETQRNINEFQKIVNQQVQNELHKKAAGKVPNASSSSPAPQKKLSEMTLDEQMALYHENPQAFQALQNNK</sequence>
<gene>
    <name evidence="2" type="ORF">B7R82_06285</name>
</gene>
<dbReference type="AlphaFoldDB" id="A0A1Y0F8L2"/>
<organism evidence="2 3">
    <name type="scientific">Ligilactobacillus salivarius</name>
    <dbReference type="NCBI Taxonomy" id="1624"/>
    <lineage>
        <taxon>Bacteria</taxon>
        <taxon>Bacillati</taxon>
        <taxon>Bacillota</taxon>
        <taxon>Bacilli</taxon>
        <taxon>Lactobacillales</taxon>
        <taxon>Lactobacillaceae</taxon>
        <taxon>Ligilactobacillus</taxon>
    </lineage>
</organism>
<proteinExistence type="predicted"/>
<feature type="compositionally biased region" description="Basic and acidic residues" evidence="1">
    <location>
        <begin position="16"/>
        <end position="28"/>
    </location>
</feature>
<dbReference type="Pfam" id="PF14265">
    <property type="entry name" value="DUF4355"/>
    <property type="match status" value="1"/>
</dbReference>
<feature type="region of interest" description="Disordered" evidence="1">
    <location>
        <begin position="146"/>
        <end position="174"/>
    </location>
</feature>
<accession>A0A1Y0F8L2</accession>
<evidence type="ECO:0000313" key="2">
    <source>
        <dbReference type="EMBL" id="ARU19618.1"/>
    </source>
</evidence>
<name>A0A1Y0F8L2_9LACO</name>
<protein>
    <recommendedName>
        <fullName evidence="4">DUF4355 domain-containing protein</fullName>
    </recommendedName>
</protein>
<feature type="region of interest" description="Disordered" evidence="1">
    <location>
        <begin position="1"/>
        <end position="28"/>
    </location>
</feature>
<dbReference type="EMBL" id="CP020858">
    <property type="protein sequence ID" value="ARU19618.1"/>
    <property type="molecule type" value="Genomic_DNA"/>
</dbReference>
<dbReference type="RefSeq" id="WP_087448807.1">
    <property type="nucleotide sequence ID" value="NZ_CP020858.1"/>
</dbReference>
<evidence type="ECO:0000256" key="1">
    <source>
        <dbReference type="SAM" id="MobiDB-lite"/>
    </source>
</evidence>
<dbReference type="Proteomes" id="UP000195378">
    <property type="component" value="Chromosome"/>
</dbReference>